<dbReference type="eggNOG" id="COG0679">
    <property type="taxonomic scope" value="Bacteria"/>
</dbReference>
<evidence type="ECO:0000256" key="8">
    <source>
        <dbReference type="SAM" id="Phobius"/>
    </source>
</evidence>
<dbReference type="AlphaFoldDB" id="A0A0R2KT55"/>
<feature type="transmembrane region" description="Helical" evidence="8">
    <location>
        <begin position="242"/>
        <end position="263"/>
    </location>
</feature>
<dbReference type="PANTHER" id="PTHR36838:SF1">
    <property type="entry name" value="SLR1864 PROTEIN"/>
    <property type="match status" value="1"/>
</dbReference>
<evidence type="ECO:0000256" key="4">
    <source>
        <dbReference type="ARBA" id="ARBA00022475"/>
    </source>
</evidence>
<dbReference type="InterPro" id="IPR038770">
    <property type="entry name" value="Na+/solute_symporter_sf"/>
</dbReference>
<dbReference type="PATRIC" id="fig|1122146.4.peg.83"/>
<dbReference type="Proteomes" id="UP000051500">
    <property type="component" value="Unassembled WGS sequence"/>
</dbReference>
<evidence type="ECO:0000256" key="7">
    <source>
        <dbReference type="ARBA" id="ARBA00023136"/>
    </source>
</evidence>
<feature type="transmembrane region" description="Helical" evidence="8">
    <location>
        <begin position="189"/>
        <end position="206"/>
    </location>
</feature>
<evidence type="ECO:0000313" key="10">
    <source>
        <dbReference type="Proteomes" id="UP000051500"/>
    </source>
</evidence>
<dbReference type="InterPro" id="IPR004776">
    <property type="entry name" value="Mem_transp_PIN-like"/>
</dbReference>
<keyword evidence="5 8" id="KW-0812">Transmembrane</keyword>
<dbReference type="Gene3D" id="1.20.1530.20">
    <property type="match status" value="1"/>
</dbReference>
<sequence length="300" mass="33634">MFLLMGVGYLCSHLKILSRDTTKDLTSLLLYVISPCLIVNAFLQKFTWMRLKYFFIVFVTVIVLFVIAIMLGKIFFTQKNVTDPQKLTVLRYSTSYSNAGFMGIPLVQAILGNLGVFFAVPYLVVFNMFMWTQGVGLFKRPKSLKYNIKSAILNPNSIASVVGLMIFVLQIPMPRLLGTALHHMTNLNTPLSMIVIGANLGVVKWSQLGNDRLVWKGVAVRNLVVPLIMLLILIWLPMNVTAMMTTLIMISCPVAGMVVLFSLLNEFELEFPTKLMCLSTVLSVITLPLIILLADILRHI</sequence>
<keyword evidence="3" id="KW-0813">Transport</keyword>
<feature type="transmembrane region" description="Helical" evidence="8">
    <location>
        <begin position="106"/>
        <end position="130"/>
    </location>
</feature>
<evidence type="ECO:0000256" key="2">
    <source>
        <dbReference type="ARBA" id="ARBA00010145"/>
    </source>
</evidence>
<dbReference type="Pfam" id="PF03547">
    <property type="entry name" value="Mem_trans"/>
    <property type="match status" value="2"/>
</dbReference>
<feature type="transmembrane region" description="Helical" evidence="8">
    <location>
        <begin position="53"/>
        <end position="76"/>
    </location>
</feature>
<evidence type="ECO:0000313" key="9">
    <source>
        <dbReference type="EMBL" id="KRN89364.1"/>
    </source>
</evidence>
<dbReference type="GO" id="GO:0005886">
    <property type="term" value="C:plasma membrane"/>
    <property type="evidence" value="ECO:0007669"/>
    <property type="project" value="UniProtKB-SubCell"/>
</dbReference>
<name>A0A0R2KT55_9LACO</name>
<accession>A0A0R2KT55</accession>
<feature type="transmembrane region" description="Helical" evidence="8">
    <location>
        <begin position="28"/>
        <end position="46"/>
    </location>
</feature>
<feature type="transmembrane region" description="Helical" evidence="8">
    <location>
        <begin position="275"/>
        <end position="297"/>
    </location>
</feature>
<evidence type="ECO:0000256" key="1">
    <source>
        <dbReference type="ARBA" id="ARBA00004651"/>
    </source>
</evidence>
<protein>
    <submittedName>
        <fullName evidence="9">Malate permease related permease</fullName>
    </submittedName>
</protein>
<reference evidence="9 10" key="1">
    <citation type="journal article" date="2015" name="Genome Announc.">
        <title>Expanding the biotechnology potential of lactobacilli through comparative genomics of 213 strains and associated genera.</title>
        <authorList>
            <person name="Sun Z."/>
            <person name="Harris H.M."/>
            <person name="McCann A."/>
            <person name="Guo C."/>
            <person name="Argimon S."/>
            <person name="Zhang W."/>
            <person name="Yang X."/>
            <person name="Jeffery I.B."/>
            <person name="Cooney J.C."/>
            <person name="Kagawa T.F."/>
            <person name="Liu W."/>
            <person name="Song Y."/>
            <person name="Salvetti E."/>
            <person name="Wrobel A."/>
            <person name="Rasinkangas P."/>
            <person name="Parkhill J."/>
            <person name="Rea M.C."/>
            <person name="O'Sullivan O."/>
            <person name="Ritari J."/>
            <person name="Douillard F.P."/>
            <person name="Paul Ross R."/>
            <person name="Yang R."/>
            <person name="Briner A.E."/>
            <person name="Felis G.E."/>
            <person name="de Vos W.M."/>
            <person name="Barrangou R."/>
            <person name="Klaenhammer T.R."/>
            <person name="Caufield P.W."/>
            <person name="Cui Y."/>
            <person name="Zhang H."/>
            <person name="O'Toole P.W."/>
        </authorList>
    </citation>
    <scope>NUCLEOTIDE SEQUENCE [LARGE SCALE GENOMIC DNA]</scope>
    <source>
        <strain evidence="9 10">DSM 22408</strain>
    </source>
</reference>
<dbReference type="PANTHER" id="PTHR36838">
    <property type="entry name" value="AUXIN EFFLUX CARRIER FAMILY PROTEIN"/>
    <property type="match status" value="1"/>
</dbReference>
<evidence type="ECO:0000256" key="6">
    <source>
        <dbReference type="ARBA" id="ARBA00022989"/>
    </source>
</evidence>
<evidence type="ECO:0000256" key="3">
    <source>
        <dbReference type="ARBA" id="ARBA00022448"/>
    </source>
</evidence>
<comment type="similarity">
    <text evidence="2">Belongs to the auxin efflux carrier (TC 2.A.69) family.</text>
</comment>
<proteinExistence type="inferred from homology"/>
<gene>
    <name evidence="9" type="ORF">IV53_GL000081</name>
</gene>
<comment type="caution">
    <text evidence="9">The sequence shown here is derived from an EMBL/GenBank/DDBJ whole genome shotgun (WGS) entry which is preliminary data.</text>
</comment>
<organism evidence="9 10">
    <name type="scientific">Ligilactobacillus ceti DSM 22408</name>
    <dbReference type="NCBI Taxonomy" id="1122146"/>
    <lineage>
        <taxon>Bacteria</taxon>
        <taxon>Bacillati</taxon>
        <taxon>Bacillota</taxon>
        <taxon>Bacilli</taxon>
        <taxon>Lactobacillales</taxon>
        <taxon>Lactobacillaceae</taxon>
        <taxon>Ligilactobacillus</taxon>
    </lineage>
</organism>
<keyword evidence="7 8" id="KW-0472">Membrane</keyword>
<dbReference type="GO" id="GO:0055085">
    <property type="term" value="P:transmembrane transport"/>
    <property type="evidence" value="ECO:0007669"/>
    <property type="project" value="InterPro"/>
</dbReference>
<keyword evidence="4" id="KW-1003">Cell membrane</keyword>
<keyword evidence="10" id="KW-1185">Reference proteome</keyword>
<evidence type="ECO:0000256" key="5">
    <source>
        <dbReference type="ARBA" id="ARBA00022692"/>
    </source>
</evidence>
<feature type="transmembrane region" description="Helical" evidence="8">
    <location>
        <begin position="218"/>
        <end position="236"/>
    </location>
</feature>
<dbReference type="EMBL" id="JQBZ01000016">
    <property type="protein sequence ID" value="KRN89364.1"/>
    <property type="molecule type" value="Genomic_DNA"/>
</dbReference>
<comment type="subcellular location">
    <subcellularLocation>
        <location evidence="1">Cell membrane</location>
        <topology evidence="1">Multi-pass membrane protein</topology>
    </subcellularLocation>
</comment>
<keyword evidence="6 8" id="KW-1133">Transmembrane helix</keyword>
<feature type="transmembrane region" description="Helical" evidence="8">
    <location>
        <begin position="151"/>
        <end position="169"/>
    </location>
</feature>